<protein>
    <recommendedName>
        <fullName evidence="3">YD repeat-containing protein</fullName>
    </recommendedName>
</protein>
<gene>
    <name evidence="1" type="ORF">GCM10022393_13550</name>
</gene>
<dbReference type="Proteomes" id="UP001500459">
    <property type="component" value="Unassembled WGS sequence"/>
</dbReference>
<dbReference type="RefSeq" id="WP_344925863.1">
    <property type="nucleotide sequence ID" value="NZ_BAABCW010000004.1"/>
</dbReference>
<accession>A0ABP7XF01</accession>
<evidence type="ECO:0008006" key="3">
    <source>
        <dbReference type="Google" id="ProtNLM"/>
    </source>
</evidence>
<evidence type="ECO:0000313" key="2">
    <source>
        <dbReference type="Proteomes" id="UP001500459"/>
    </source>
</evidence>
<keyword evidence="2" id="KW-1185">Reference proteome</keyword>
<comment type="caution">
    <text evidence="1">The sequence shown here is derived from an EMBL/GenBank/DDBJ whole genome shotgun (WGS) entry which is preliminary data.</text>
</comment>
<proteinExistence type="predicted"/>
<dbReference type="EMBL" id="BAABCW010000004">
    <property type="protein sequence ID" value="GAA4114230.1"/>
    <property type="molecule type" value="Genomic_DNA"/>
</dbReference>
<organism evidence="1 2">
    <name type="scientific">Aquimarina addita</name>
    <dbReference type="NCBI Taxonomy" id="870485"/>
    <lineage>
        <taxon>Bacteria</taxon>
        <taxon>Pseudomonadati</taxon>
        <taxon>Bacteroidota</taxon>
        <taxon>Flavobacteriia</taxon>
        <taxon>Flavobacteriales</taxon>
        <taxon>Flavobacteriaceae</taxon>
        <taxon>Aquimarina</taxon>
    </lineage>
</organism>
<name>A0ABP7XF01_9FLAO</name>
<reference evidence="2" key="1">
    <citation type="journal article" date="2019" name="Int. J. Syst. Evol. Microbiol.">
        <title>The Global Catalogue of Microorganisms (GCM) 10K type strain sequencing project: providing services to taxonomists for standard genome sequencing and annotation.</title>
        <authorList>
            <consortium name="The Broad Institute Genomics Platform"/>
            <consortium name="The Broad Institute Genome Sequencing Center for Infectious Disease"/>
            <person name="Wu L."/>
            <person name="Ma J."/>
        </authorList>
    </citation>
    <scope>NUCLEOTIDE SEQUENCE [LARGE SCALE GENOMIC DNA]</scope>
    <source>
        <strain evidence="2">JCM 17106</strain>
    </source>
</reference>
<sequence length="407" mass="48001">MIKNMLISFLLLFNFLIYAQIEYTKDFRLKGEVKTIKTISYPLTIFNAVDHKGQLVEQTKPSGLGILSFNKSGVLVEEFEKHRYNDVHNKFIYDKNDSLIDIKFDGKSPGKRYYNMLKIERDKKLMNIENRLESLKYSSNPENIYNSAGELVKVFNKKNSNSNARDIATLDFFYTHGKLDSIMHYAFNGDVKRIHKYQYKNTMIEQEIVILFFDTFYTEEAFNFNIKGELIKKVKKRVANGTMKSLEIKEFSRLNMFSSIKLDSINHITEKESRQYDSEGNLKSSLKIVNRKNYTIKIINNYEYDFNSNLVTEIRNFSNGTKNDKIVKEYSYKYDDNGNWIVKCSCKDELVVLTTVRQIEYYTATKSDKQLTKNETINFCDKDFFERLEKLKKEIETSKDIEEIEKN</sequence>
<evidence type="ECO:0000313" key="1">
    <source>
        <dbReference type="EMBL" id="GAA4114230.1"/>
    </source>
</evidence>